<feature type="compositionally biased region" description="Low complexity" evidence="1">
    <location>
        <begin position="37"/>
        <end position="46"/>
    </location>
</feature>
<name>A0AAN9VHJ0_9ORTH</name>
<feature type="region of interest" description="Disordered" evidence="1">
    <location>
        <begin position="20"/>
        <end position="51"/>
    </location>
</feature>
<dbReference type="AlphaFoldDB" id="A0AAN9VHJ0"/>
<evidence type="ECO:0000256" key="3">
    <source>
        <dbReference type="SAM" id="SignalP"/>
    </source>
</evidence>
<feature type="compositionally biased region" description="Polar residues" evidence="1">
    <location>
        <begin position="216"/>
        <end position="238"/>
    </location>
</feature>
<keyword evidence="2" id="KW-0812">Transmembrane</keyword>
<organism evidence="4 5">
    <name type="scientific">Gryllus longicercus</name>
    <dbReference type="NCBI Taxonomy" id="2509291"/>
    <lineage>
        <taxon>Eukaryota</taxon>
        <taxon>Metazoa</taxon>
        <taxon>Ecdysozoa</taxon>
        <taxon>Arthropoda</taxon>
        <taxon>Hexapoda</taxon>
        <taxon>Insecta</taxon>
        <taxon>Pterygota</taxon>
        <taxon>Neoptera</taxon>
        <taxon>Polyneoptera</taxon>
        <taxon>Orthoptera</taxon>
        <taxon>Ensifera</taxon>
        <taxon>Gryllidea</taxon>
        <taxon>Grylloidea</taxon>
        <taxon>Gryllidae</taxon>
        <taxon>Gryllinae</taxon>
        <taxon>Gryllus</taxon>
    </lineage>
</organism>
<gene>
    <name evidence="4" type="ORF">R5R35_000039</name>
</gene>
<keyword evidence="2" id="KW-1133">Transmembrane helix</keyword>
<comment type="caution">
    <text evidence="4">The sequence shown here is derived from an EMBL/GenBank/DDBJ whole genome shotgun (WGS) entry which is preliminary data.</text>
</comment>
<protein>
    <submittedName>
        <fullName evidence="4">Uncharacterized protein</fullName>
    </submittedName>
</protein>
<feature type="chain" id="PRO_5043046685" evidence="3">
    <location>
        <begin position="21"/>
        <end position="351"/>
    </location>
</feature>
<accession>A0AAN9VHJ0</accession>
<feature type="region of interest" description="Disordered" evidence="1">
    <location>
        <begin position="260"/>
        <end position="293"/>
    </location>
</feature>
<feature type="compositionally biased region" description="Polar residues" evidence="1">
    <location>
        <begin position="264"/>
        <end position="276"/>
    </location>
</feature>
<evidence type="ECO:0000313" key="4">
    <source>
        <dbReference type="EMBL" id="KAK7865015.1"/>
    </source>
</evidence>
<proteinExistence type="predicted"/>
<feature type="region of interest" description="Disordered" evidence="1">
    <location>
        <begin position="181"/>
        <end position="238"/>
    </location>
</feature>
<evidence type="ECO:0000256" key="1">
    <source>
        <dbReference type="SAM" id="MobiDB-lite"/>
    </source>
</evidence>
<feature type="signal peptide" evidence="3">
    <location>
        <begin position="1"/>
        <end position="20"/>
    </location>
</feature>
<dbReference type="EMBL" id="JAZDUA010000188">
    <property type="protein sequence ID" value="KAK7865015.1"/>
    <property type="molecule type" value="Genomic_DNA"/>
</dbReference>
<keyword evidence="3" id="KW-0732">Signal</keyword>
<evidence type="ECO:0000256" key="2">
    <source>
        <dbReference type="SAM" id="Phobius"/>
    </source>
</evidence>
<keyword evidence="2" id="KW-0472">Membrane</keyword>
<reference evidence="4 5" key="1">
    <citation type="submission" date="2024-03" db="EMBL/GenBank/DDBJ databases">
        <title>The genome assembly and annotation of the cricket Gryllus longicercus Weissman &amp; Gray.</title>
        <authorList>
            <person name="Szrajer S."/>
            <person name="Gray D."/>
            <person name="Ylla G."/>
        </authorList>
    </citation>
    <scope>NUCLEOTIDE SEQUENCE [LARGE SCALE GENOMIC DNA]</scope>
    <source>
        <strain evidence="4">DAG 2021-001</strain>
        <tissue evidence="4">Whole body minus gut</tissue>
    </source>
</reference>
<sequence>MRAVVVLLLTLAAAAAGAGAGTASGGGASGGAGASAGAGPEEGNASSEEEPAALEWWAGAAEEDAVRSLPLDGEGGLWASAFVPPPPRPAFLDEHAAQPDGLTTCDLCTWAWRGRSGAAGPHDADRPGKIGWALTLAIVSILSAAIGAVIMVTVLQCRSRLKNVGSAGLCSLCIRSPNPAASPATNAQERARHHEGDKNVTATFENRDGGGRVWTWLTNRRTPSGPPQLSSQAPTTPAENHYTLDEAYTTVGEALYAELDRESSSSPAYQNTAYNGSDTDPDAPPSSAPSSAYYSDLSCATAPDRTYEAVGVAVNTNTGTSWETGDVALRRHPIPRLAAITETITVPSDYV</sequence>
<keyword evidence="5" id="KW-1185">Reference proteome</keyword>
<evidence type="ECO:0000313" key="5">
    <source>
        <dbReference type="Proteomes" id="UP001378592"/>
    </source>
</evidence>
<feature type="compositionally biased region" description="Gly residues" evidence="1">
    <location>
        <begin position="20"/>
        <end position="36"/>
    </location>
</feature>
<feature type="compositionally biased region" description="Basic and acidic residues" evidence="1">
    <location>
        <begin position="189"/>
        <end position="198"/>
    </location>
</feature>
<feature type="transmembrane region" description="Helical" evidence="2">
    <location>
        <begin position="130"/>
        <end position="155"/>
    </location>
</feature>
<dbReference type="Proteomes" id="UP001378592">
    <property type="component" value="Unassembled WGS sequence"/>
</dbReference>